<evidence type="ECO:0000256" key="1">
    <source>
        <dbReference type="SAM" id="MobiDB-lite"/>
    </source>
</evidence>
<feature type="compositionally biased region" description="Basic residues" evidence="1">
    <location>
        <begin position="81"/>
        <end position="100"/>
    </location>
</feature>
<gene>
    <name evidence="2" type="ORF">AVDCRST_MAG17-2299</name>
</gene>
<feature type="compositionally biased region" description="Basic residues" evidence="1">
    <location>
        <begin position="108"/>
        <end position="127"/>
    </location>
</feature>
<feature type="region of interest" description="Disordered" evidence="1">
    <location>
        <begin position="316"/>
        <end position="348"/>
    </location>
</feature>
<feature type="non-terminal residue" evidence="2">
    <location>
        <position position="348"/>
    </location>
</feature>
<proteinExistence type="predicted"/>
<name>A0A6J4T7S7_9ACTN</name>
<reference evidence="2" key="1">
    <citation type="submission" date="2020-02" db="EMBL/GenBank/DDBJ databases">
        <authorList>
            <person name="Meier V. D."/>
        </authorList>
    </citation>
    <scope>NUCLEOTIDE SEQUENCE</scope>
    <source>
        <strain evidence="2">AVDCRST_MAG17</strain>
    </source>
</reference>
<dbReference type="GO" id="GO:0016787">
    <property type="term" value="F:hydrolase activity"/>
    <property type="evidence" value="ECO:0007669"/>
    <property type="project" value="UniProtKB-KW"/>
</dbReference>
<feature type="compositionally biased region" description="Low complexity" evidence="1">
    <location>
        <begin position="335"/>
        <end position="348"/>
    </location>
</feature>
<evidence type="ECO:0000313" key="2">
    <source>
        <dbReference type="EMBL" id="CAA9516214.1"/>
    </source>
</evidence>
<organism evidence="2">
    <name type="scientific">uncultured Solirubrobacterales bacterium</name>
    <dbReference type="NCBI Taxonomy" id="768556"/>
    <lineage>
        <taxon>Bacteria</taxon>
        <taxon>Bacillati</taxon>
        <taxon>Actinomycetota</taxon>
        <taxon>Thermoleophilia</taxon>
        <taxon>Solirubrobacterales</taxon>
        <taxon>environmental samples</taxon>
    </lineage>
</organism>
<feature type="compositionally biased region" description="Low complexity" evidence="1">
    <location>
        <begin position="141"/>
        <end position="152"/>
    </location>
</feature>
<keyword evidence="2" id="KW-0378">Hydrolase</keyword>
<protein>
    <submittedName>
        <fullName evidence="2">DNTP triphosphohydrolase, broad substrate specificity</fullName>
    </submittedName>
</protein>
<feature type="compositionally biased region" description="Basic residues" evidence="1">
    <location>
        <begin position="165"/>
        <end position="179"/>
    </location>
</feature>
<feature type="compositionally biased region" description="Basic and acidic residues" evidence="1">
    <location>
        <begin position="212"/>
        <end position="226"/>
    </location>
</feature>
<accession>A0A6J4T7S7</accession>
<feature type="compositionally biased region" description="Basic residues" evidence="1">
    <location>
        <begin position="190"/>
        <end position="210"/>
    </location>
</feature>
<sequence length="348" mass="38175">AHHRRARLPARAHRGHRGPFPLPARHSLLSGSPRRCGGGLARAHPLRARPRPDRPLQGLPPAQAQDPGLHLARGRPLPHPAHPHARDLRHRPHGGARTRAQRGPDRGHRARARSRAPALRPHRRGRARPPPARPLRRRLSPQRALAAGRRAAGAGGEGPQPDRARARRDRATHRARAAGHPRGPDPPPRRPLRLHQPRHRRRGPRPRAGRGRAAEDGARRARGDRLRAHRHARARPRRRLGRGRRHRPGRPGRRGDGEAAGLHVRARLPGRGGPLEARAHRAGPLHAVRGLRTATAGGADAGSLRARARDRLDRRHDRSLRGAGPRRAGRRGLRGARAAGSACGRAIV</sequence>
<feature type="compositionally biased region" description="Basic residues" evidence="1">
    <location>
        <begin position="227"/>
        <end position="252"/>
    </location>
</feature>
<dbReference type="AlphaFoldDB" id="A0A6J4T7S7"/>
<dbReference type="EMBL" id="CADCVV010000187">
    <property type="protein sequence ID" value="CAA9516214.1"/>
    <property type="molecule type" value="Genomic_DNA"/>
</dbReference>
<feature type="region of interest" description="Disordered" evidence="1">
    <location>
        <begin position="1"/>
        <end position="259"/>
    </location>
</feature>
<feature type="compositionally biased region" description="Basic residues" evidence="1">
    <location>
        <begin position="1"/>
        <end position="17"/>
    </location>
</feature>
<feature type="non-terminal residue" evidence="2">
    <location>
        <position position="1"/>
    </location>
</feature>